<evidence type="ECO:0000259" key="2">
    <source>
        <dbReference type="Pfam" id="PF10592"/>
    </source>
</evidence>
<evidence type="ECO:0000313" key="3">
    <source>
        <dbReference type="EMBL" id="REC62881.1"/>
    </source>
</evidence>
<feature type="domain" description="Abortive phage infection protein C-terminal" evidence="2">
    <location>
        <begin position="259"/>
        <end position="498"/>
    </location>
</feature>
<gene>
    <name evidence="3" type="ORF">DRF65_08655</name>
</gene>
<keyword evidence="4" id="KW-1185">Reference proteome</keyword>
<evidence type="ECO:0000313" key="4">
    <source>
        <dbReference type="Proteomes" id="UP000256686"/>
    </source>
</evidence>
<name>A0A3D9CBH9_9FLAO</name>
<dbReference type="Proteomes" id="UP000256686">
    <property type="component" value="Unassembled WGS sequence"/>
</dbReference>
<dbReference type="AlphaFoldDB" id="A0A3D9CBH9"/>
<dbReference type="InterPro" id="IPR018891">
    <property type="entry name" value="AIPR_C"/>
</dbReference>
<proteinExistence type="predicted"/>
<accession>A0A3D9CBH9</accession>
<dbReference type="Pfam" id="PF10592">
    <property type="entry name" value="AIPR"/>
    <property type="match status" value="1"/>
</dbReference>
<feature type="region of interest" description="Disordered" evidence="1">
    <location>
        <begin position="564"/>
        <end position="589"/>
    </location>
</feature>
<dbReference type="EMBL" id="QNVT01000006">
    <property type="protein sequence ID" value="REC62881.1"/>
    <property type="molecule type" value="Genomic_DNA"/>
</dbReference>
<comment type="caution">
    <text evidence="3">The sequence shown here is derived from an EMBL/GenBank/DDBJ whole genome shotgun (WGS) entry which is preliminary data.</text>
</comment>
<sequence>MHAKYQILIDILDKIRSEVKASEPSYNKYNPISTDVEKVNQARAKAFIHLFLKVSFGILEFQEREACIADGTQDGGIDGYYINKDNKTIYFIQSKFRINEKNFEGKEIALEEILTMDVNRILDGETADEKGIEYNGKIKQLQREITELDNIGRYSYQVIILANLSGWTDSKLRQLTGGFATEVFDYEKTYTKLIFPMISGTFYNATDLNINIDLSNKNAGSKISYTVLTKKGECEITVLFVPTIEIGRIMNKYKNSVLKYNPRSYLDLEGKKVNTAITETIISKETNEFALFNNGITMLSDETLINEKIGQKNKAQLVVKNPQIINGGQTSYTLSRIYEMYKNTNVEEVFENKEVLLKVITLLDKNDEQGKIELIEEISTATNQQTPVIGADKFANDSINLKIQKVLFDRYGLLFERKRGEFADGIFHNYIIEKQIIERNLFFRMYYSANGNVDKGRQKKLFMKQDFVEETLDDTKKLDNAYFGYLCFRKLYKAKHHNQAVDRITYAKVRVLTLLHKPQKIEDYQKSIDDNIERFDNNWKNFYSKITKHSRYLISYKDKKTGEQKERSNFNPTKYFDSPELISDSKDYY</sequence>
<protein>
    <submittedName>
        <fullName evidence="3">AIPR protein</fullName>
    </submittedName>
</protein>
<organism evidence="3 4">
    <name type="scientific">Chryseobacterium pennae</name>
    <dbReference type="NCBI Taxonomy" id="2258962"/>
    <lineage>
        <taxon>Bacteria</taxon>
        <taxon>Pseudomonadati</taxon>
        <taxon>Bacteroidota</taxon>
        <taxon>Flavobacteriia</taxon>
        <taxon>Flavobacteriales</taxon>
        <taxon>Weeksellaceae</taxon>
        <taxon>Chryseobacterium group</taxon>
        <taxon>Chryseobacterium</taxon>
    </lineage>
</organism>
<dbReference type="RefSeq" id="WP_115970369.1">
    <property type="nucleotide sequence ID" value="NZ_QNVT01000006.1"/>
</dbReference>
<evidence type="ECO:0000256" key="1">
    <source>
        <dbReference type="SAM" id="MobiDB-lite"/>
    </source>
</evidence>
<reference evidence="4" key="1">
    <citation type="submission" date="2018-06" db="EMBL/GenBank/DDBJ databases">
        <authorList>
            <person name="Lum Nde A."/>
            <person name="Hugo C."/>
        </authorList>
    </citation>
    <scope>NUCLEOTIDE SEQUENCE [LARGE SCALE GENOMIC DNA]</scope>
    <source>
        <strain evidence="4">1_F178</strain>
    </source>
</reference>